<feature type="compositionally biased region" description="Polar residues" evidence="2">
    <location>
        <begin position="206"/>
        <end position="216"/>
    </location>
</feature>
<feature type="coiled-coil region" evidence="1">
    <location>
        <begin position="1"/>
        <end position="91"/>
    </location>
</feature>
<dbReference type="EnsemblMetazoa" id="AALFPA23_017177.R25048">
    <property type="protein sequence ID" value="AALFPA23_017177.P25048"/>
    <property type="gene ID" value="AALFPA23_017177"/>
</dbReference>
<accession>A0ABM1ZCD9</accession>
<keyword evidence="1" id="KW-0175">Coiled coil</keyword>
<feature type="region of interest" description="Disordered" evidence="2">
    <location>
        <begin position="191"/>
        <end position="271"/>
    </location>
</feature>
<evidence type="ECO:0000313" key="3">
    <source>
        <dbReference type="EnsemblMetazoa" id="AALFPA23_017177.P25048"/>
    </source>
</evidence>
<name>A0ABM1ZCD9_AEDAL</name>
<reference evidence="3" key="2">
    <citation type="submission" date="2025-05" db="UniProtKB">
        <authorList>
            <consortium name="EnsemblMetazoa"/>
        </authorList>
    </citation>
    <scope>IDENTIFICATION</scope>
    <source>
        <strain evidence="3">Foshan</strain>
    </source>
</reference>
<evidence type="ECO:0000256" key="2">
    <source>
        <dbReference type="SAM" id="MobiDB-lite"/>
    </source>
</evidence>
<sequence length="271" mass="31586">MEQYEEDIYRLNLTIKKLISRNDFLETQNDKLEIENRVLAAENSQLNDANISVSQSNMLNKMQLEKEISQREQLYEANQRHKERYKMLMDRFTEQSEKMKTMEHSLRSAASTKRINHVPVEIIGKVSDIGKSKETEKRCLELQSRCDELRKDLTGAYAIIDDLEFELESIDFLEDEIDRLQQEVKRLRSKLRDQSPLASEGAATAAEQSVSESTPKSVEHDDVDSLATIKIRSEEDNVDHVDNRRKSRRDGLHRKLESLHEKHQSEHYPGS</sequence>
<feature type="coiled-coil region" evidence="1">
    <location>
        <begin position="132"/>
        <end position="190"/>
    </location>
</feature>
<proteinExistence type="predicted"/>
<protein>
    <submittedName>
        <fullName evidence="3">Uncharacterized protein</fullName>
    </submittedName>
</protein>
<organism evidence="3 4">
    <name type="scientific">Aedes albopictus</name>
    <name type="common">Asian tiger mosquito</name>
    <name type="synonym">Stegomyia albopicta</name>
    <dbReference type="NCBI Taxonomy" id="7160"/>
    <lineage>
        <taxon>Eukaryota</taxon>
        <taxon>Metazoa</taxon>
        <taxon>Ecdysozoa</taxon>
        <taxon>Arthropoda</taxon>
        <taxon>Hexapoda</taxon>
        <taxon>Insecta</taxon>
        <taxon>Pterygota</taxon>
        <taxon>Neoptera</taxon>
        <taxon>Endopterygota</taxon>
        <taxon>Diptera</taxon>
        <taxon>Nematocera</taxon>
        <taxon>Culicoidea</taxon>
        <taxon>Culicidae</taxon>
        <taxon>Culicinae</taxon>
        <taxon>Aedini</taxon>
        <taxon>Aedes</taxon>
        <taxon>Stegomyia</taxon>
    </lineage>
</organism>
<reference evidence="4" key="1">
    <citation type="journal article" date="2015" name="Proc. Natl. Acad. Sci. U.S.A.">
        <title>Genome sequence of the Asian Tiger mosquito, Aedes albopictus, reveals insights into its biology, genetics, and evolution.</title>
        <authorList>
            <person name="Chen X.G."/>
            <person name="Jiang X."/>
            <person name="Gu J."/>
            <person name="Xu M."/>
            <person name="Wu Y."/>
            <person name="Deng Y."/>
            <person name="Zhang C."/>
            <person name="Bonizzoni M."/>
            <person name="Dermauw W."/>
            <person name="Vontas J."/>
            <person name="Armbruster P."/>
            <person name="Huang X."/>
            <person name="Yang Y."/>
            <person name="Zhang H."/>
            <person name="He W."/>
            <person name="Peng H."/>
            <person name="Liu Y."/>
            <person name="Wu K."/>
            <person name="Chen J."/>
            <person name="Lirakis M."/>
            <person name="Topalis P."/>
            <person name="Van Leeuwen T."/>
            <person name="Hall A.B."/>
            <person name="Jiang X."/>
            <person name="Thorpe C."/>
            <person name="Mueller R.L."/>
            <person name="Sun C."/>
            <person name="Waterhouse R.M."/>
            <person name="Yan G."/>
            <person name="Tu Z.J."/>
            <person name="Fang X."/>
            <person name="James A.A."/>
        </authorList>
    </citation>
    <scope>NUCLEOTIDE SEQUENCE [LARGE SCALE GENOMIC DNA]</scope>
    <source>
        <strain evidence="4">Foshan</strain>
    </source>
</reference>
<evidence type="ECO:0000256" key="1">
    <source>
        <dbReference type="SAM" id="Coils"/>
    </source>
</evidence>
<evidence type="ECO:0000313" key="4">
    <source>
        <dbReference type="Proteomes" id="UP000069940"/>
    </source>
</evidence>
<dbReference type="RefSeq" id="XP_062704411.1">
    <property type="nucleotide sequence ID" value="XM_062848427.1"/>
</dbReference>
<dbReference type="GeneID" id="134286757"/>
<feature type="compositionally biased region" description="Basic and acidic residues" evidence="2">
    <location>
        <begin position="231"/>
        <end position="271"/>
    </location>
</feature>
<dbReference type="Proteomes" id="UP000069940">
    <property type="component" value="Unassembled WGS sequence"/>
</dbReference>
<keyword evidence="4" id="KW-1185">Reference proteome</keyword>